<protein>
    <submittedName>
        <fullName evidence="1">Uncharacterized protein</fullName>
    </submittedName>
</protein>
<evidence type="ECO:0000313" key="1">
    <source>
        <dbReference type="EMBL" id="JAD81553.1"/>
    </source>
</evidence>
<reference evidence="1" key="2">
    <citation type="journal article" date="2015" name="Data Brief">
        <title>Shoot transcriptome of the giant reed, Arundo donax.</title>
        <authorList>
            <person name="Barrero R.A."/>
            <person name="Guerrero F.D."/>
            <person name="Moolhuijzen P."/>
            <person name="Goolsby J.A."/>
            <person name="Tidwell J."/>
            <person name="Bellgard S.E."/>
            <person name="Bellgard M.I."/>
        </authorList>
    </citation>
    <scope>NUCLEOTIDE SEQUENCE</scope>
    <source>
        <tissue evidence="1">Shoot tissue taken approximately 20 cm above the soil surface</tissue>
    </source>
</reference>
<sequence length="84" mass="9617">MNGLLQEPLREENFHTDGEMILFYTTMEIDLALTSEHMYRLDHPTEGLGILMLHELHSHCFGHQLTLREGEVTQANLQANLAAQ</sequence>
<name>A0A0A9D4D6_ARUDO</name>
<organism evidence="1">
    <name type="scientific">Arundo donax</name>
    <name type="common">Giant reed</name>
    <name type="synonym">Donax arundinaceus</name>
    <dbReference type="NCBI Taxonomy" id="35708"/>
    <lineage>
        <taxon>Eukaryota</taxon>
        <taxon>Viridiplantae</taxon>
        <taxon>Streptophyta</taxon>
        <taxon>Embryophyta</taxon>
        <taxon>Tracheophyta</taxon>
        <taxon>Spermatophyta</taxon>
        <taxon>Magnoliopsida</taxon>
        <taxon>Liliopsida</taxon>
        <taxon>Poales</taxon>
        <taxon>Poaceae</taxon>
        <taxon>PACMAD clade</taxon>
        <taxon>Arundinoideae</taxon>
        <taxon>Arundineae</taxon>
        <taxon>Arundo</taxon>
    </lineage>
</organism>
<dbReference type="EMBL" id="GBRH01216342">
    <property type="protein sequence ID" value="JAD81553.1"/>
    <property type="molecule type" value="Transcribed_RNA"/>
</dbReference>
<proteinExistence type="predicted"/>
<dbReference type="AlphaFoldDB" id="A0A0A9D4D6"/>
<reference evidence="1" key="1">
    <citation type="submission" date="2014-09" db="EMBL/GenBank/DDBJ databases">
        <authorList>
            <person name="Magalhaes I.L.F."/>
            <person name="Oliveira U."/>
            <person name="Santos F.R."/>
            <person name="Vidigal T.H.D.A."/>
            <person name="Brescovit A.D."/>
            <person name="Santos A.J."/>
        </authorList>
    </citation>
    <scope>NUCLEOTIDE SEQUENCE</scope>
    <source>
        <tissue evidence="1">Shoot tissue taken approximately 20 cm above the soil surface</tissue>
    </source>
</reference>
<accession>A0A0A9D4D6</accession>